<dbReference type="SUPFAM" id="SSF52058">
    <property type="entry name" value="L domain-like"/>
    <property type="match status" value="1"/>
</dbReference>
<evidence type="ECO:0000256" key="1">
    <source>
        <dbReference type="ARBA" id="ARBA00022614"/>
    </source>
</evidence>
<dbReference type="InterPro" id="IPR036439">
    <property type="entry name" value="Dockerin_dom_sf"/>
</dbReference>
<keyword evidence="1" id="KW-0433">Leucine-rich repeat</keyword>
<reference evidence="4" key="1">
    <citation type="journal article" date="2021" name="PeerJ">
        <title>Extensive microbial diversity within the chicken gut microbiome revealed by metagenomics and culture.</title>
        <authorList>
            <person name="Gilroy R."/>
            <person name="Ravi A."/>
            <person name="Getino M."/>
            <person name="Pursley I."/>
            <person name="Horton D.L."/>
            <person name="Alikhan N.F."/>
            <person name="Baker D."/>
            <person name="Gharbi K."/>
            <person name="Hall N."/>
            <person name="Watson M."/>
            <person name="Adriaenssens E.M."/>
            <person name="Foster-Nyarko E."/>
            <person name="Jarju S."/>
            <person name="Secka A."/>
            <person name="Antonio M."/>
            <person name="Oren A."/>
            <person name="Chaudhuri R.R."/>
            <person name="La Ragione R."/>
            <person name="Hildebrand F."/>
            <person name="Pallen M.J."/>
        </authorList>
    </citation>
    <scope>NUCLEOTIDE SEQUENCE</scope>
    <source>
        <strain evidence="4">CHK188-16595</strain>
    </source>
</reference>
<dbReference type="GO" id="GO:0000272">
    <property type="term" value="P:polysaccharide catabolic process"/>
    <property type="evidence" value="ECO:0007669"/>
    <property type="project" value="InterPro"/>
</dbReference>
<reference evidence="4" key="2">
    <citation type="submission" date="2021-04" db="EMBL/GenBank/DDBJ databases">
        <authorList>
            <person name="Gilroy R."/>
        </authorList>
    </citation>
    <scope>NUCLEOTIDE SEQUENCE</scope>
    <source>
        <strain evidence="4">CHK188-16595</strain>
    </source>
</reference>
<dbReference type="InterPro" id="IPR032675">
    <property type="entry name" value="LRR_dom_sf"/>
</dbReference>
<dbReference type="Gene3D" id="3.80.10.10">
    <property type="entry name" value="Ribonuclease Inhibitor"/>
    <property type="match status" value="1"/>
</dbReference>
<comment type="caution">
    <text evidence="4">The sequence shown here is derived from an EMBL/GenBank/DDBJ whole genome shotgun (WGS) entry which is preliminary data.</text>
</comment>
<accession>A0A9D2S8F8</accession>
<dbReference type="PANTHER" id="PTHR47566">
    <property type="match status" value="1"/>
</dbReference>
<organism evidence="4 5">
    <name type="scientific">Candidatus Eubacterium faecale</name>
    <dbReference type="NCBI Taxonomy" id="2838568"/>
    <lineage>
        <taxon>Bacteria</taxon>
        <taxon>Bacillati</taxon>
        <taxon>Bacillota</taxon>
        <taxon>Clostridia</taxon>
        <taxon>Eubacteriales</taxon>
        <taxon>Eubacteriaceae</taxon>
        <taxon>Eubacterium</taxon>
    </lineage>
</organism>
<evidence type="ECO:0000256" key="3">
    <source>
        <dbReference type="SAM" id="SignalP"/>
    </source>
</evidence>
<gene>
    <name evidence="4" type="ORF">IAA37_02525</name>
</gene>
<dbReference type="Gene3D" id="1.10.1330.10">
    <property type="entry name" value="Dockerin domain"/>
    <property type="match status" value="1"/>
</dbReference>
<dbReference type="Proteomes" id="UP000823877">
    <property type="component" value="Unassembled WGS sequence"/>
</dbReference>
<dbReference type="InterPro" id="IPR052574">
    <property type="entry name" value="CDIRP"/>
</dbReference>
<dbReference type="AlphaFoldDB" id="A0A9D2S8F8"/>
<evidence type="ECO:0008006" key="6">
    <source>
        <dbReference type="Google" id="ProtNLM"/>
    </source>
</evidence>
<dbReference type="GO" id="GO:0035591">
    <property type="term" value="F:signaling adaptor activity"/>
    <property type="evidence" value="ECO:0007669"/>
    <property type="project" value="TreeGrafter"/>
</dbReference>
<feature type="signal peptide" evidence="3">
    <location>
        <begin position="1"/>
        <end position="30"/>
    </location>
</feature>
<name>A0A9D2S8F8_9FIRM</name>
<keyword evidence="3" id="KW-0732">Signal</keyword>
<evidence type="ECO:0000313" key="5">
    <source>
        <dbReference type="Proteomes" id="UP000823877"/>
    </source>
</evidence>
<protein>
    <recommendedName>
        <fullName evidence="6">Dockerin domain-containing protein</fullName>
    </recommendedName>
</protein>
<keyword evidence="2" id="KW-0677">Repeat</keyword>
<evidence type="ECO:0000313" key="4">
    <source>
        <dbReference type="EMBL" id="HJB74532.1"/>
    </source>
</evidence>
<proteinExistence type="predicted"/>
<feature type="chain" id="PRO_5038452232" description="Dockerin domain-containing protein" evidence="3">
    <location>
        <begin position="31"/>
        <end position="438"/>
    </location>
</feature>
<dbReference type="PROSITE" id="PS51257">
    <property type="entry name" value="PROKAR_LIPOPROTEIN"/>
    <property type="match status" value="1"/>
</dbReference>
<evidence type="ECO:0000256" key="2">
    <source>
        <dbReference type="ARBA" id="ARBA00022737"/>
    </source>
</evidence>
<sequence>MNKVLKKNLSALFAFILALSCFTGLVFANAQDGVEINAVNFPDDHFRSVVEERYDTNKDLFLSPEETAQVTNMPLFVYSIPYGQITDLKGMEYFTNLKELYAGALGLESVDLSALQNLEYLTINGNALTSLDLSANTALKTLYCFGNSELASLILPAGITDLQCYGCALTSLDVSACTGLTRLSCHTNQITALDLSHNPALQTLICSDNCLTYLDLSANTQLTNVTQQNIGNQSVTAAAAANGKTFSVPVSGLLAQNVVEPSAAGEYNAQTGAFEFSDYSAAQNGFDYAYNVGLSGAANMNVHVNVTKDFYKVSYYDAQGGSLMDYLYVTAGGDSAAPAFPQAPSGYVCPSWSADGKNITADTDIYVVWNAQHSYEVAGYEGFVATARCSVCGEEYTISLEDCYNAKQGDANYDSVMDVNSDGYINARDHSILQHTFK</sequence>
<dbReference type="PANTHER" id="PTHR47566:SF1">
    <property type="entry name" value="PROTEIN NUD1"/>
    <property type="match status" value="1"/>
</dbReference>
<dbReference type="EMBL" id="DWXN01000005">
    <property type="protein sequence ID" value="HJB74532.1"/>
    <property type="molecule type" value="Genomic_DNA"/>
</dbReference>